<name>A0ABR1DWF1_NECAM</name>
<dbReference type="SUPFAM" id="SSF56672">
    <property type="entry name" value="DNA/RNA polymerases"/>
    <property type="match status" value="1"/>
</dbReference>
<sequence length="677" mass="76352">MILAVRKEKRVDFCAGTTVDNNEFAGCIFADGHMVRVLDLGPSFAPSQSIRPVISRKIVGSLQLVHERLRLRAKEEEQDRVQETSRVRVFPPIPFPTLLYKPQEANSVVDTKFRLFATSVFSILSRYSHKRAFENLTPTQRLGLCELRDICAEGKIKISVSDKGGEFVVISSELDRAITKLHLTDDSLYHPSSAYEFCRQYRRLNRIWIETAKSVGLPKTTITRLKCDRPTCPVLYVLIKTHKLSAAEFSSNNPGDFKVRPIISNIGGPTDRISWFLNTILSQLLQYVPAHLSNTKMFIEHLRKARIDGDCVIESFDVTSLYTNVSIDAALQATSELLLEHQGTLNMYGFAIQQIMMLLSECLRCSVFRWSGQYYRQIRGLAMGQRLVPTLAVAFMSKVEKPLLERKPLLYCRYIDDCCIVCPTQAEMDSCFDLLNKQSQYIKFTREKPKDNWLPFLNVQTAATVSSEAQGRIASINMANRIAQSNGYPAKARTSNKDPFLPFISDDMSNAVRASLRQASLQDSVRVVDIPPVNLKQQLVRNRAYDRLCETPNCIVCPNGRQGDCVVSGVIYLITCQLCGAEYIGETGRSLCIRVKEHLDGLVKSRTSSPLGAHRRQCHDNTPFNIAVTILARESDVLARKTLEAFYITAKSPIMNRKEECIAVTNELAPYQDLCGF</sequence>
<dbReference type="PANTHER" id="PTHR21301:SF10">
    <property type="entry name" value="REVERSE TRANSCRIPTASE DOMAIN-CONTAINING PROTEIN"/>
    <property type="match status" value="1"/>
</dbReference>
<dbReference type="InterPro" id="IPR043502">
    <property type="entry name" value="DNA/RNA_pol_sf"/>
</dbReference>
<proteinExistence type="predicted"/>
<dbReference type="PROSITE" id="PS50878">
    <property type="entry name" value="RT_POL"/>
    <property type="match status" value="1"/>
</dbReference>
<accession>A0ABR1DWF1</accession>
<evidence type="ECO:0000313" key="2">
    <source>
        <dbReference type="EMBL" id="KAK6754752.1"/>
    </source>
</evidence>
<protein>
    <recommendedName>
        <fullName evidence="1">Reverse transcriptase domain-containing protein</fullName>
    </recommendedName>
</protein>
<dbReference type="Pfam" id="PF00078">
    <property type="entry name" value="RVT_1"/>
    <property type="match status" value="1"/>
</dbReference>
<dbReference type="Proteomes" id="UP001303046">
    <property type="component" value="Unassembled WGS sequence"/>
</dbReference>
<organism evidence="2 3">
    <name type="scientific">Necator americanus</name>
    <name type="common">Human hookworm</name>
    <dbReference type="NCBI Taxonomy" id="51031"/>
    <lineage>
        <taxon>Eukaryota</taxon>
        <taxon>Metazoa</taxon>
        <taxon>Ecdysozoa</taxon>
        <taxon>Nematoda</taxon>
        <taxon>Chromadorea</taxon>
        <taxon>Rhabditida</taxon>
        <taxon>Rhabditina</taxon>
        <taxon>Rhabditomorpha</taxon>
        <taxon>Strongyloidea</taxon>
        <taxon>Ancylostomatidae</taxon>
        <taxon>Bunostominae</taxon>
        <taxon>Necator</taxon>
    </lineage>
</organism>
<feature type="domain" description="Reverse transcriptase" evidence="1">
    <location>
        <begin position="198"/>
        <end position="478"/>
    </location>
</feature>
<evidence type="ECO:0000313" key="3">
    <source>
        <dbReference type="Proteomes" id="UP001303046"/>
    </source>
</evidence>
<gene>
    <name evidence="2" type="primary">Necator_chrV.g18419</name>
    <name evidence="2" type="ORF">RB195_013628</name>
</gene>
<dbReference type="InterPro" id="IPR000477">
    <property type="entry name" value="RT_dom"/>
</dbReference>
<dbReference type="PANTHER" id="PTHR21301">
    <property type="entry name" value="REVERSE TRANSCRIPTASE"/>
    <property type="match status" value="1"/>
</dbReference>
<evidence type="ECO:0000259" key="1">
    <source>
        <dbReference type="PROSITE" id="PS50878"/>
    </source>
</evidence>
<dbReference type="EMBL" id="JAVFWL010000005">
    <property type="protein sequence ID" value="KAK6754752.1"/>
    <property type="molecule type" value="Genomic_DNA"/>
</dbReference>
<reference evidence="2 3" key="1">
    <citation type="submission" date="2023-08" db="EMBL/GenBank/DDBJ databases">
        <title>A Necator americanus chromosomal reference genome.</title>
        <authorList>
            <person name="Ilik V."/>
            <person name="Petrzelkova K.J."/>
            <person name="Pardy F."/>
            <person name="Fuh T."/>
            <person name="Niatou-Singa F.S."/>
            <person name="Gouil Q."/>
            <person name="Baker L."/>
            <person name="Ritchie M.E."/>
            <person name="Jex A.R."/>
            <person name="Gazzola D."/>
            <person name="Li H."/>
            <person name="Toshio Fujiwara R."/>
            <person name="Zhan B."/>
            <person name="Aroian R.V."/>
            <person name="Pafco B."/>
            <person name="Schwarz E.M."/>
        </authorList>
    </citation>
    <scope>NUCLEOTIDE SEQUENCE [LARGE SCALE GENOMIC DNA]</scope>
    <source>
        <strain evidence="2 3">Aroian</strain>
        <tissue evidence="2">Whole animal</tissue>
    </source>
</reference>
<comment type="caution">
    <text evidence="2">The sequence shown here is derived from an EMBL/GenBank/DDBJ whole genome shotgun (WGS) entry which is preliminary data.</text>
</comment>
<keyword evidence="3" id="KW-1185">Reference proteome</keyword>